<comment type="caution">
    <text evidence="1">The sequence shown here is derived from an EMBL/GenBank/DDBJ whole genome shotgun (WGS) entry which is preliminary data.</text>
</comment>
<proteinExistence type="predicted"/>
<dbReference type="Gene3D" id="3.40.50.11840">
    <property type="entry name" value="Diphthamide synthesis DPH1/DPH2 domain 1"/>
    <property type="match status" value="1"/>
</dbReference>
<gene>
    <name evidence="1" type="ORF">TARUN_3275</name>
</gene>
<name>A0A395NSQ8_TRIAR</name>
<dbReference type="OrthoDB" id="5064780at2759"/>
<keyword evidence="2" id="KW-1185">Reference proteome</keyword>
<dbReference type="STRING" id="490622.A0A395NSQ8"/>
<dbReference type="GO" id="GO:0017183">
    <property type="term" value="P:protein histidyl modification to diphthamide"/>
    <property type="evidence" value="ECO:0007669"/>
    <property type="project" value="InterPro"/>
</dbReference>
<dbReference type="Proteomes" id="UP000266272">
    <property type="component" value="Unassembled WGS sequence"/>
</dbReference>
<dbReference type="NCBIfam" id="TIGR00322">
    <property type="entry name" value="diphth2_R"/>
    <property type="match status" value="1"/>
</dbReference>
<dbReference type="SFLD" id="SFLDS00032">
    <property type="entry name" value="Radical_SAM_3-amino-3-carboxyp"/>
    <property type="match status" value="1"/>
</dbReference>
<sequence length="106" mass="11562">MGDVTYGACCTDDYTVRALDCDLLVHYAHSCFITVHVTKFNVLYAFVDITIDASHLLAPLQRSFASSNFKLPLSQESQRSGSSLVADAIVHPSSEKKGIACENTSF</sequence>
<dbReference type="EMBL" id="PXOA01000186">
    <property type="protein sequence ID" value="RFU78971.1"/>
    <property type="molecule type" value="Genomic_DNA"/>
</dbReference>
<dbReference type="PANTHER" id="PTHR10762">
    <property type="entry name" value="DIPHTHAMIDE BIOSYNTHESIS PROTEIN"/>
    <property type="match status" value="1"/>
</dbReference>
<evidence type="ECO:0000313" key="1">
    <source>
        <dbReference type="EMBL" id="RFU78971.1"/>
    </source>
</evidence>
<organism evidence="1 2">
    <name type="scientific">Trichoderma arundinaceum</name>
    <dbReference type="NCBI Taxonomy" id="490622"/>
    <lineage>
        <taxon>Eukaryota</taxon>
        <taxon>Fungi</taxon>
        <taxon>Dikarya</taxon>
        <taxon>Ascomycota</taxon>
        <taxon>Pezizomycotina</taxon>
        <taxon>Sordariomycetes</taxon>
        <taxon>Hypocreomycetidae</taxon>
        <taxon>Hypocreales</taxon>
        <taxon>Hypocreaceae</taxon>
        <taxon>Trichoderma</taxon>
    </lineage>
</organism>
<dbReference type="InterPro" id="IPR016435">
    <property type="entry name" value="DPH1/DPH2"/>
</dbReference>
<dbReference type="PANTHER" id="PTHR10762:SF1">
    <property type="entry name" value="2-(3-AMINO-3-CARBOXYPROPYL)HISTIDINE SYNTHASE SUBUNIT 1"/>
    <property type="match status" value="1"/>
</dbReference>
<dbReference type="InterPro" id="IPR042263">
    <property type="entry name" value="DPH1/DPH2_1"/>
</dbReference>
<protein>
    <submittedName>
        <fullName evidence="1">Diphthamide biosynthesis 1</fullName>
    </submittedName>
</protein>
<dbReference type="AlphaFoldDB" id="A0A395NSQ8"/>
<evidence type="ECO:0000313" key="2">
    <source>
        <dbReference type="Proteomes" id="UP000266272"/>
    </source>
</evidence>
<dbReference type="Pfam" id="PF01866">
    <property type="entry name" value="Diphthamide_syn"/>
    <property type="match status" value="1"/>
</dbReference>
<reference evidence="1 2" key="1">
    <citation type="journal article" date="2018" name="PLoS Pathog.">
        <title>Evolution of structural diversity of trichothecenes, a family of toxins produced by plant pathogenic and entomopathogenic fungi.</title>
        <authorList>
            <person name="Proctor R.H."/>
            <person name="McCormick S.P."/>
            <person name="Kim H.S."/>
            <person name="Cardoza R.E."/>
            <person name="Stanley A.M."/>
            <person name="Lindo L."/>
            <person name="Kelly A."/>
            <person name="Brown D.W."/>
            <person name="Lee T."/>
            <person name="Vaughan M.M."/>
            <person name="Alexander N.J."/>
            <person name="Busman M."/>
            <person name="Gutierrez S."/>
        </authorList>
    </citation>
    <scope>NUCLEOTIDE SEQUENCE [LARGE SCALE GENOMIC DNA]</scope>
    <source>
        <strain evidence="1 2">IBT 40837</strain>
    </source>
</reference>
<dbReference type="GO" id="GO:0090560">
    <property type="term" value="F:2-(3-amino-3-carboxypropyl)histidine synthase activity"/>
    <property type="evidence" value="ECO:0007669"/>
    <property type="project" value="InterPro"/>
</dbReference>
<accession>A0A395NSQ8</accession>